<dbReference type="EMBL" id="JACTNZ010000005">
    <property type="protein sequence ID" value="KAG5548822.1"/>
    <property type="molecule type" value="Genomic_DNA"/>
</dbReference>
<comment type="caution">
    <text evidence="2">The sequence shown here is derived from an EMBL/GenBank/DDBJ whole genome shotgun (WGS) entry which is preliminary data.</text>
</comment>
<reference evidence="2" key="1">
    <citation type="submission" date="2020-08" db="EMBL/GenBank/DDBJ databases">
        <title>Plant Genome Project.</title>
        <authorList>
            <person name="Zhang R.-G."/>
        </authorList>
    </citation>
    <scope>NUCLEOTIDE SEQUENCE</scope>
    <source>
        <strain evidence="2">WSP0</strain>
        <tissue evidence="2">Leaf</tissue>
    </source>
</reference>
<sequence>MSQDGELCLPKVKDPALASFGARSPYVKEEVLGRVKEHLKNIYGTLEKDVGSSVSLSDRDGEGRAEGVRLSGKHTSKRPAKDAVETPSPGNEKRFQREMRRAPKRFNPVLWRRW</sequence>
<evidence type="ECO:0000313" key="3">
    <source>
        <dbReference type="Proteomes" id="UP000823749"/>
    </source>
</evidence>
<evidence type="ECO:0000256" key="1">
    <source>
        <dbReference type="SAM" id="MobiDB-lite"/>
    </source>
</evidence>
<protein>
    <submittedName>
        <fullName evidence="2">Uncharacterized protein</fullName>
    </submittedName>
</protein>
<accession>A0AAV6K917</accession>
<feature type="region of interest" description="Disordered" evidence="1">
    <location>
        <begin position="50"/>
        <end position="101"/>
    </location>
</feature>
<organism evidence="2 3">
    <name type="scientific">Rhododendron griersonianum</name>
    <dbReference type="NCBI Taxonomy" id="479676"/>
    <lineage>
        <taxon>Eukaryota</taxon>
        <taxon>Viridiplantae</taxon>
        <taxon>Streptophyta</taxon>
        <taxon>Embryophyta</taxon>
        <taxon>Tracheophyta</taxon>
        <taxon>Spermatophyta</taxon>
        <taxon>Magnoliopsida</taxon>
        <taxon>eudicotyledons</taxon>
        <taxon>Gunneridae</taxon>
        <taxon>Pentapetalae</taxon>
        <taxon>asterids</taxon>
        <taxon>Ericales</taxon>
        <taxon>Ericaceae</taxon>
        <taxon>Ericoideae</taxon>
        <taxon>Rhodoreae</taxon>
        <taxon>Rhododendron</taxon>
    </lineage>
</organism>
<name>A0AAV6K917_9ERIC</name>
<feature type="compositionally biased region" description="Basic and acidic residues" evidence="1">
    <location>
        <begin position="91"/>
        <end position="101"/>
    </location>
</feature>
<evidence type="ECO:0000313" key="2">
    <source>
        <dbReference type="EMBL" id="KAG5548822.1"/>
    </source>
</evidence>
<gene>
    <name evidence="2" type="ORF">RHGRI_014242</name>
</gene>
<feature type="compositionally biased region" description="Basic and acidic residues" evidence="1">
    <location>
        <begin position="57"/>
        <end position="67"/>
    </location>
</feature>
<proteinExistence type="predicted"/>
<dbReference type="Proteomes" id="UP000823749">
    <property type="component" value="Chromosome 5"/>
</dbReference>
<dbReference type="AlphaFoldDB" id="A0AAV6K917"/>
<keyword evidence="3" id="KW-1185">Reference proteome</keyword>